<name>H5SVX6_9CREN</name>
<accession>H5SVX6</accession>
<sequence length="79" mass="8889">MHEWINEGPAVPASNPVNPRNVDEQSTDAHQGEKTLWSFTAACCCGTVADAEGSWEPSKVPLRGHWRRKCNTSHLRLYR</sequence>
<proteinExistence type="predicted"/>
<feature type="region of interest" description="Disordered" evidence="1">
    <location>
        <begin position="1"/>
        <end position="31"/>
    </location>
</feature>
<evidence type="ECO:0000313" key="2">
    <source>
        <dbReference type="EMBL" id="BAL60312.1"/>
    </source>
</evidence>
<gene>
    <name evidence="2" type="ORF">HGMM_F45C05C27</name>
</gene>
<dbReference type="AlphaFoldDB" id="H5SVX6"/>
<dbReference type="EMBL" id="AP011903">
    <property type="protein sequence ID" value="BAL60312.1"/>
    <property type="molecule type" value="Genomic_DNA"/>
</dbReference>
<evidence type="ECO:0000256" key="1">
    <source>
        <dbReference type="SAM" id="MobiDB-lite"/>
    </source>
</evidence>
<protein>
    <submittedName>
        <fullName evidence="2">Uncharacterized protein</fullName>
    </submittedName>
</protein>
<reference evidence="2" key="1">
    <citation type="journal article" date="2005" name="Environ. Microbiol.">
        <title>Genetic and functional properties of uncultivated thermophilic crenarchaeotes from a subsurface gold mine as revealed by analysis of genome fragments.</title>
        <authorList>
            <person name="Nunoura T."/>
            <person name="Hirayama H."/>
            <person name="Takami H."/>
            <person name="Oida H."/>
            <person name="Nishi S."/>
            <person name="Shimamura S."/>
            <person name="Suzuki Y."/>
            <person name="Inagaki F."/>
            <person name="Takai K."/>
            <person name="Nealson K.H."/>
            <person name="Horikoshi K."/>
        </authorList>
    </citation>
    <scope>NUCLEOTIDE SEQUENCE</scope>
</reference>
<organism evidence="2">
    <name type="scientific">uncultured crenarchaeote</name>
    <dbReference type="NCBI Taxonomy" id="29281"/>
    <lineage>
        <taxon>Archaea</taxon>
        <taxon>Thermoproteota</taxon>
        <taxon>environmental samples</taxon>
    </lineage>
</organism>
<reference evidence="2" key="2">
    <citation type="journal article" date="2012" name="PLoS ONE">
        <title>A Deeply Branching Thermophilic Bacterium with an Ancient Acetyl-CoA Pathway Dominates a Subsurface Ecosystem.</title>
        <authorList>
            <person name="Takami H."/>
            <person name="Noguchi H."/>
            <person name="Takaki Y."/>
            <person name="Uchiyama I."/>
            <person name="Toyoda A."/>
            <person name="Nishi S."/>
            <person name="Chee G.-J."/>
            <person name="Arai W."/>
            <person name="Nunoura T."/>
            <person name="Itoh T."/>
            <person name="Hattori M."/>
            <person name="Takai K."/>
        </authorList>
    </citation>
    <scope>NUCLEOTIDE SEQUENCE</scope>
</reference>